<dbReference type="PANTHER" id="PTHR40029:SF2">
    <property type="entry name" value="HEPTAPRENYLGLYCERYL PHOSPHATE SYNTHASE"/>
    <property type="match status" value="1"/>
</dbReference>
<dbReference type="GO" id="GO:0120536">
    <property type="term" value="F:heptaprenylglyceryl phosphate synthase activity"/>
    <property type="evidence" value="ECO:0007669"/>
    <property type="project" value="UniProtKB-ARBA"/>
</dbReference>
<feature type="binding site" evidence="10">
    <location>
        <position position="44"/>
    </location>
    <ligand>
        <name>Mg(2+)</name>
        <dbReference type="ChEBI" id="CHEBI:18420"/>
    </ligand>
</feature>
<dbReference type="CDD" id="cd02812">
    <property type="entry name" value="PcrB_like"/>
    <property type="match status" value="1"/>
</dbReference>
<evidence type="ECO:0000256" key="4">
    <source>
        <dbReference type="ARBA" id="ARBA00022842"/>
    </source>
</evidence>
<keyword evidence="5 10" id="KW-0443">Lipid metabolism</keyword>
<evidence type="ECO:0000256" key="9">
    <source>
        <dbReference type="ARBA" id="ARBA00066888"/>
    </source>
</evidence>
<feature type="binding site" evidence="10">
    <location>
        <position position="193"/>
    </location>
    <ligand>
        <name>sn-glycerol 1-phosphate</name>
        <dbReference type="ChEBI" id="CHEBI:57685"/>
    </ligand>
</feature>
<evidence type="ECO:0000256" key="5">
    <source>
        <dbReference type="ARBA" id="ARBA00023098"/>
    </source>
</evidence>
<accession>A0A917Y2J4</accession>
<evidence type="ECO:0000256" key="2">
    <source>
        <dbReference type="ARBA" id="ARBA00022679"/>
    </source>
</evidence>
<evidence type="ECO:0000256" key="6">
    <source>
        <dbReference type="ARBA" id="ARBA00023209"/>
    </source>
</evidence>
<feature type="binding site" evidence="10">
    <location>
        <position position="16"/>
    </location>
    <ligand>
        <name>sn-glycerol 1-phosphate</name>
        <dbReference type="ChEBI" id="CHEBI:57685"/>
    </ligand>
</feature>
<name>A0A917Y2J4_9BACI</name>
<evidence type="ECO:0000256" key="8">
    <source>
        <dbReference type="ARBA" id="ARBA00048318"/>
    </source>
</evidence>
<gene>
    <name evidence="10 11" type="primary">pcrB</name>
    <name evidence="11" type="ORF">GCM10007971_33370</name>
</gene>
<keyword evidence="7 10" id="KW-1208">Phospholipid metabolism</keyword>
<dbReference type="Pfam" id="PF01884">
    <property type="entry name" value="PcrB"/>
    <property type="match status" value="1"/>
</dbReference>
<evidence type="ECO:0000256" key="3">
    <source>
        <dbReference type="ARBA" id="ARBA00022723"/>
    </source>
</evidence>
<keyword evidence="1 10" id="KW-0444">Lipid biosynthesis</keyword>
<dbReference type="EC" id="2.5.1.n9" evidence="9 10"/>
<dbReference type="FunFam" id="3.20.20.390:FF:000001">
    <property type="entry name" value="Heptaprenylglyceryl phosphate synthase"/>
    <property type="match status" value="1"/>
</dbReference>
<comment type="cofactor">
    <cofactor evidence="10">
        <name>Mg(2+)</name>
        <dbReference type="ChEBI" id="CHEBI:18420"/>
    </cofactor>
</comment>
<comment type="function">
    <text evidence="10">Prenyltransferase that catalyzes in vivo the transfer of the heptaprenyl moiety of heptaprenyl pyrophosphate (HepPP; 35 carbon atoms) to the C3 hydroxyl of sn-glycerol-1-phosphate (G1P), producing heptaprenylglyceryl phosphate (HepGP). This reaction is an ether-bond-formation step in the biosynthesis of archaea-type G1P-based membrane lipids found in Bacillales.</text>
</comment>
<dbReference type="InterPro" id="IPR008205">
    <property type="entry name" value="GGGP_HepGP_synthase"/>
</dbReference>
<dbReference type="EMBL" id="BMOS01000034">
    <property type="protein sequence ID" value="GGN64986.1"/>
    <property type="molecule type" value="Genomic_DNA"/>
</dbReference>
<dbReference type="GO" id="GO:0000287">
    <property type="term" value="F:magnesium ion binding"/>
    <property type="evidence" value="ECO:0007669"/>
    <property type="project" value="UniProtKB-UniRule"/>
</dbReference>
<dbReference type="NCBIfam" id="TIGR01768">
    <property type="entry name" value="GGGP-family"/>
    <property type="match status" value="1"/>
</dbReference>
<keyword evidence="6 10" id="KW-0594">Phospholipid biosynthesis</keyword>
<comment type="subunit">
    <text evidence="10">Homodimer.</text>
</comment>
<evidence type="ECO:0000313" key="12">
    <source>
        <dbReference type="Proteomes" id="UP000624041"/>
    </source>
</evidence>
<reference evidence="11" key="2">
    <citation type="submission" date="2020-09" db="EMBL/GenBank/DDBJ databases">
        <authorList>
            <person name="Sun Q."/>
            <person name="Ohkuma M."/>
        </authorList>
    </citation>
    <scope>NUCLEOTIDE SEQUENCE</scope>
    <source>
        <strain evidence="11">JCM 17251</strain>
    </source>
</reference>
<feature type="binding site" evidence="10">
    <location>
        <begin position="163"/>
        <end position="168"/>
    </location>
    <ligand>
        <name>sn-glycerol 1-phosphate</name>
        <dbReference type="ChEBI" id="CHEBI:57685"/>
    </ligand>
</feature>
<feature type="binding site" evidence="10">
    <location>
        <begin position="213"/>
        <end position="214"/>
    </location>
    <ligand>
        <name>sn-glycerol 1-phosphate</name>
        <dbReference type="ChEBI" id="CHEBI:57685"/>
    </ligand>
</feature>
<keyword evidence="3 10" id="KW-0479">Metal-binding</keyword>
<dbReference type="InterPro" id="IPR038597">
    <property type="entry name" value="GGGP/HepGP_synthase_sf"/>
</dbReference>
<dbReference type="HAMAP" id="MF_00112">
    <property type="entry name" value="GGGP_HepGP_synthase"/>
    <property type="match status" value="1"/>
</dbReference>
<dbReference type="PANTHER" id="PTHR40029">
    <property type="match status" value="1"/>
</dbReference>
<comment type="caution">
    <text evidence="10">Lacks conserved residue(s) required for the propagation of feature annotation.</text>
</comment>
<dbReference type="InterPro" id="IPR039074">
    <property type="entry name" value="GGGP/HepGP_synthase_I"/>
</dbReference>
<dbReference type="GO" id="GO:0046474">
    <property type="term" value="P:glycerophospholipid biosynthetic process"/>
    <property type="evidence" value="ECO:0007669"/>
    <property type="project" value="UniProtKB-UniRule"/>
</dbReference>
<organism evidence="11 12">
    <name type="scientific">Oceanobacillus indicireducens</name>
    <dbReference type="NCBI Taxonomy" id="1004261"/>
    <lineage>
        <taxon>Bacteria</taxon>
        <taxon>Bacillati</taxon>
        <taxon>Bacillota</taxon>
        <taxon>Bacilli</taxon>
        <taxon>Bacillales</taxon>
        <taxon>Bacillaceae</taxon>
        <taxon>Oceanobacillus</taxon>
    </lineage>
</organism>
<dbReference type="RefSeq" id="WP_373290852.1">
    <property type="nucleotide sequence ID" value="NZ_BMOS01000034.1"/>
</dbReference>
<dbReference type="NCBIfam" id="NF003199">
    <property type="entry name" value="PRK04169.1-3"/>
    <property type="match status" value="1"/>
</dbReference>
<dbReference type="Gene3D" id="3.20.20.390">
    <property type="entry name" value="FMN-linked oxidoreductases"/>
    <property type="match status" value="1"/>
</dbReference>
<keyword evidence="2 10" id="KW-0808">Transferase</keyword>
<dbReference type="SUPFAM" id="SSF51395">
    <property type="entry name" value="FMN-linked oxidoreductases"/>
    <property type="match status" value="1"/>
</dbReference>
<proteinExistence type="inferred from homology"/>
<comment type="catalytic activity">
    <reaction evidence="8 10">
        <text>sn-glycerol 1-phosphate + all-trans-heptaprenyl diphosphate = 3-heptaprenyl-sn-glycero-1-phosphate + diphosphate</text>
        <dbReference type="Rhea" id="RHEA:33495"/>
        <dbReference type="ChEBI" id="CHEBI:33019"/>
        <dbReference type="ChEBI" id="CHEBI:57685"/>
        <dbReference type="ChEBI" id="CHEBI:58206"/>
        <dbReference type="ChEBI" id="CHEBI:64781"/>
        <dbReference type="EC" id="2.5.1.n9"/>
    </reaction>
</comment>
<keyword evidence="4 10" id="KW-0460">Magnesium</keyword>
<evidence type="ECO:0000313" key="11">
    <source>
        <dbReference type="EMBL" id="GGN64986.1"/>
    </source>
</evidence>
<comment type="pathway">
    <text evidence="10">Membrane lipid metabolism; glycerophospholipid metabolism.</text>
</comment>
<sequence length="233" mass="26523">MTNQSNVLNEWKHIFKLDPAKEISDEDLDAVCESGTDAIIIGGTDNITLDGVLDLLHRIRRNHQIPCILEVSEEEALTPGFDYYFIPMVLNSKEKKYMMDVQHQAIKEYSDLMEFSEIFFEGYCILNEEAKAFTYTNCFMPDAADVQAYAYMAEHVFHLPIFYVEYSGKYGDPELVETVSGILDDTQLFYGGGIETKEQAVEMKQYADVVIVGNSIYTNIEEALQTVEAVKNE</sequence>
<dbReference type="Proteomes" id="UP000624041">
    <property type="component" value="Unassembled WGS sequence"/>
</dbReference>
<keyword evidence="12" id="KW-1185">Reference proteome</keyword>
<comment type="similarity">
    <text evidence="10">Belongs to the GGGP/HepGP synthase family. Group I subfamily.</text>
</comment>
<dbReference type="AlphaFoldDB" id="A0A917Y2J4"/>
<feature type="binding site" evidence="10">
    <location>
        <position position="18"/>
    </location>
    <ligand>
        <name>Mg(2+)</name>
        <dbReference type="ChEBI" id="CHEBI:18420"/>
    </ligand>
</feature>
<evidence type="ECO:0000256" key="1">
    <source>
        <dbReference type="ARBA" id="ARBA00022516"/>
    </source>
</evidence>
<dbReference type="NCBIfam" id="NF003197">
    <property type="entry name" value="PRK04169.1-1"/>
    <property type="match status" value="1"/>
</dbReference>
<protein>
    <recommendedName>
        <fullName evidence="9 10">Heptaprenylglyceryl phosphate synthase</fullName>
        <shortName evidence="10">HepGP synthase</shortName>
        <ecNumber evidence="9 10">2.5.1.n9</ecNumber>
    </recommendedName>
    <alternativeName>
        <fullName evidence="10">Glycerol-1-phosphate heptaprenyltransferase</fullName>
    </alternativeName>
</protein>
<evidence type="ECO:0000256" key="7">
    <source>
        <dbReference type="ARBA" id="ARBA00023264"/>
    </source>
</evidence>
<comment type="caution">
    <text evidence="11">The sequence shown here is derived from an EMBL/GenBank/DDBJ whole genome shotgun (WGS) entry which is preliminary data.</text>
</comment>
<evidence type="ECO:0000256" key="10">
    <source>
        <dbReference type="HAMAP-Rule" id="MF_00112"/>
    </source>
</evidence>
<reference evidence="11" key="1">
    <citation type="journal article" date="2014" name="Int. J. Syst. Evol. Microbiol.">
        <title>Complete genome sequence of Corynebacterium casei LMG S-19264T (=DSM 44701T), isolated from a smear-ripened cheese.</title>
        <authorList>
            <consortium name="US DOE Joint Genome Institute (JGI-PGF)"/>
            <person name="Walter F."/>
            <person name="Albersmeier A."/>
            <person name="Kalinowski J."/>
            <person name="Ruckert C."/>
        </authorList>
    </citation>
    <scope>NUCLEOTIDE SEQUENCE</scope>
    <source>
        <strain evidence="11">JCM 17251</strain>
    </source>
</reference>